<evidence type="ECO:0000313" key="3">
    <source>
        <dbReference type="EMBL" id="HIQ90799.1"/>
    </source>
</evidence>
<feature type="domain" description="Peptidase M16 N-terminal" evidence="1">
    <location>
        <begin position="60"/>
        <end position="172"/>
    </location>
</feature>
<dbReference type="PANTHER" id="PTHR11851">
    <property type="entry name" value="METALLOPROTEASE"/>
    <property type="match status" value="1"/>
</dbReference>
<evidence type="ECO:0000259" key="2">
    <source>
        <dbReference type="Pfam" id="PF05193"/>
    </source>
</evidence>
<accession>A0A9D1CYN7</accession>
<dbReference type="Pfam" id="PF00675">
    <property type="entry name" value="Peptidase_M16"/>
    <property type="match status" value="1"/>
</dbReference>
<dbReference type="InterPro" id="IPR050361">
    <property type="entry name" value="MPP/UQCRC_Complex"/>
</dbReference>
<dbReference type="EMBL" id="DVFV01000074">
    <property type="protein sequence ID" value="HIQ90799.1"/>
    <property type="molecule type" value="Genomic_DNA"/>
</dbReference>
<dbReference type="InterPro" id="IPR011765">
    <property type="entry name" value="Pept_M16_N"/>
</dbReference>
<dbReference type="Pfam" id="PF05193">
    <property type="entry name" value="Peptidase_M16_C"/>
    <property type="match status" value="1"/>
</dbReference>
<proteinExistence type="predicted"/>
<organism evidence="3 4">
    <name type="scientific">Candidatus Coprosoma intestinipullorum</name>
    <dbReference type="NCBI Taxonomy" id="2840752"/>
    <lineage>
        <taxon>Bacteria</taxon>
        <taxon>Bacillati</taxon>
        <taxon>Bacillota</taxon>
        <taxon>Bacillota incertae sedis</taxon>
        <taxon>Candidatus Coprosoma</taxon>
    </lineage>
</organism>
<protein>
    <submittedName>
        <fullName evidence="3">Insulinase family protein</fullName>
    </submittedName>
</protein>
<reference evidence="3" key="1">
    <citation type="submission" date="2020-10" db="EMBL/GenBank/DDBJ databases">
        <authorList>
            <person name="Gilroy R."/>
        </authorList>
    </citation>
    <scope>NUCLEOTIDE SEQUENCE</scope>
    <source>
        <strain evidence="3">CHK147-3167</strain>
    </source>
</reference>
<dbReference type="SUPFAM" id="SSF63411">
    <property type="entry name" value="LuxS/MPP-like metallohydrolase"/>
    <property type="match status" value="2"/>
</dbReference>
<dbReference type="Gene3D" id="3.30.830.10">
    <property type="entry name" value="Metalloenzyme, LuxS/M16 peptidase-like"/>
    <property type="match status" value="2"/>
</dbReference>
<dbReference type="PANTHER" id="PTHR11851:SF134">
    <property type="entry name" value="ZINC-DEPENDENT PROTEASE"/>
    <property type="match status" value="1"/>
</dbReference>
<gene>
    <name evidence="3" type="ORF">IAB27_04160</name>
</gene>
<dbReference type="GO" id="GO:0046872">
    <property type="term" value="F:metal ion binding"/>
    <property type="evidence" value="ECO:0007669"/>
    <property type="project" value="InterPro"/>
</dbReference>
<dbReference type="InterPro" id="IPR007863">
    <property type="entry name" value="Peptidase_M16_C"/>
</dbReference>
<sequence>MEKKTFKNLDLDVFEETLPNGLRLFLCPMPRHEVAAQMTVLFGGSVLEFELNGKDIKVPAGIAHFLEHKMFEKEDGTDPLKVYESTGAYANAFTTPYITAYHFEGGDDFFKNLKNLLDTVHKPYFTDENVLKEKGIITQEKKNTLDEPRSVAYDKSNENLFKNSYFKNSVLGSLKDINSITKEMLYDCYNAFYHPSNMYLTITGGFELDKTLDFIKKYYEDLGLSYQKPPIKISKKEPETVVREKEIIHKNTENKEILISYKVKTPNENKVITDLYFSLLLNLKFSEISDFPDITFNDENIITDVGCNFYKADDYYIINVGITVKEDTEKIINLIDNAINDKNYSEKEFNLIKKVLLSSVVLLTEKVPRTRDSISSDIYLYGNVNYDIYDAYKNITYDKFKEFVSKLDFSNKTITIVEKEI</sequence>
<reference evidence="3" key="2">
    <citation type="journal article" date="2021" name="PeerJ">
        <title>Extensive microbial diversity within the chicken gut microbiome revealed by metagenomics and culture.</title>
        <authorList>
            <person name="Gilroy R."/>
            <person name="Ravi A."/>
            <person name="Getino M."/>
            <person name="Pursley I."/>
            <person name="Horton D.L."/>
            <person name="Alikhan N.F."/>
            <person name="Baker D."/>
            <person name="Gharbi K."/>
            <person name="Hall N."/>
            <person name="Watson M."/>
            <person name="Adriaenssens E.M."/>
            <person name="Foster-Nyarko E."/>
            <person name="Jarju S."/>
            <person name="Secka A."/>
            <person name="Antonio M."/>
            <person name="Oren A."/>
            <person name="Chaudhuri R.R."/>
            <person name="La Ragione R."/>
            <person name="Hildebrand F."/>
            <person name="Pallen M.J."/>
        </authorList>
    </citation>
    <scope>NUCLEOTIDE SEQUENCE</scope>
    <source>
        <strain evidence="3">CHK147-3167</strain>
    </source>
</reference>
<comment type="caution">
    <text evidence="3">The sequence shown here is derived from an EMBL/GenBank/DDBJ whole genome shotgun (WGS) entry which is preliminary data.</text>
</comment>
<dbReference type="InterPro" id="IPR011249">
    <property type="entry name" value="Metalloenz_LuxS/M16"/>
</dbReference>
<evidence type="ECO:0000259" key="1">
    <source>
        <dbReference type="Pfam" id="PF00675"/>
    </source>
</evidence>
<feature type="domain" description="Peptidase M16 C-terminal" evidence="2">
    <location>
        <begin position="179"/>
        <end position="355"/>
    </location>
</feature>
<dbReference type="AlphaFoldDB" id="A0A9D1CYN7"/>
<name>A0A9D1CYN7_9FIRM</name>
<evidence type="ECO:0000313" key="4">
    <source>
        <dbReference type="Proteomes" id="UP000886786"/>
    </source>
</evidence>
<dbReference type="Proteomes" id="UP000886786">
    <property type="component" value="Unassembled WGS sequence"/>
</dbReference>